<dbReference type="GO" id="GO:0005524">
    <property type="term" value="F:ATP binding"/>
    <property type="evidence" value="ECO:0007669"/>
    <property type="project" value="UniProtKB-KW"/>
</dbReference>
<dbReference type="AlphaFoldDB" id="A0A2A4F7V0"/>
<reference evidence="14 15" key="1">
    <citation type="submission" date="2017-01" db="EMBL/GenBank/DDBJ databases">
        <title>Whole-Genome Shotgun Sequencing of Two beta-Proteobacterial Species in Search of the Bulgecin Biosynthetic Cluster.</title>
        <authorList>
            <person name="Horsman M.E."/>
            <person name="Marous D.R."/>
            <person name="Li R."/>
            <person name="Oliver R.A."/>
            <person name="Byun B."/>
            <person name="Emrich S.J."/>
            <person name="Boggess B."/>
            <person name="Townsend C.A."/>
            <person name="Mobashery S."/>
        </authorList>
    </citation>
    <scope>NUCLEOTIDE SEQUENCE [LARGE SCALE GENOMIC DNA]</scope>
    <source>
        <strain evidence="14 15">ATCC 31363</strain>
    </source>
</reference>
<sequence>MLFNTKKVRPILQDEVTECGLACLAMIATWHGRETTLRTLRNRYPVKIDSGLSFFDLIEIANDLGIRARGLQFEASEIDALKLPCILHWGMNHYVVLTKVGYGSVHIIDPALGEMKLPLAQALTNITGYALELNPDIGFTHTGASDRIHLRDYLAGLTGIRKSLLIGVAGGVAAQLLLLLGPSYVQLTIDEALKKTDVDILYLLTIVFSIVFLFDTLYSNLVGNIKSYLRNIVSQQLSSNMVGHLARLPIGYYLFHNTGDSISRVSSISEIGRFLVDGLIGGLLNVVTCVLTLVLMFYYSPVLAGISLAGMVLFALSRLAIQPQMQDAMSQILTRGAEADALLIENIRSAHSIKLLSAESARSNLWVNALTQKLQAIRQQERLQLLFDAFSKAIVNVEQLVIVTYGAWLVMHGQSTIGIIYAFIQYKNLFADKFVDSIQLYVRRRVLQVHMDRVADVLQTETEEPAADAPVRSVEHFDGSLSIRTLSYTPKGGTRPILSNINLDVPAGSKIAIVGRTGSGKTTLLNLICGLYPAAPGTLFVNDVDLSEVNLRLYRKHIAAVTQSDQLFRGTIRDNITNFAPAPRLSAMFESARLACIHQEIDQLDHRYDTPLGDTQKFLSAGQMQRLLIARALYCEPNLLILDEFSSNLDQATTHEICRNVLTLPCTIVLVTHDDSILSMVDRIYQMHDGVLTEMASRRPELEVSE</sequence>
<dbReference type="GO" id="GO:0008233">
    <property type="term" value="F:peptidase activity"/>
    <property type="evidence" value="ECO:0007669"/>
    <property type="project" value="InterPro"/>
</dbReference>
<dbReference type="Gene3D" id="1.20.1560.10">
    <property type="entry name" value="ABC transporter type 1, transmembrane domain"/>
    <property type="match status" value="1"/>
</dbReference>
<keyword evidence="4 10" id="KW-0812">Transmembrane</keyword>
<evidence type="ECO:0000259" key="13">
    <source>
        <dbReference type="PROSITE" id="PS50990"/>
    </source>
</evidence>
<dbReference type="RefSeq" id="WP_096716459.1">
    <property type="nucleotide sequence ID" value="NZ_MTZV01000001.1"/>
</dbReference>
<comment type="subcellular location">
    <subcellularLocation>
        <location evidence="1">Cell membrane</location>
        <topology evidence="1">Multi-pass membrane protein</topology>
    </subcellularLocation>
</comment>
<dbReference type="InterPro" id="IPR003439">
    <property type="entry name" value="ABC_transporter-like_ATP-bd"/>
</dbReference>
<dbReference type="GO" id="GO:0005886">
    <property type="term" value="C:plasma membrane"/>
    <property type="evidence" value="ECO:0007669"/>
    <property type="project" value="UniProtKB-SubCell"/>
</dbReference>
<evidence type="ECO:0000256" key="2">
    <source>
        <dbReference type="ARBA" id="ARBA00022475"/>
    </source>
</evidence>
<dbReference type="GO" id="GO:0016887">
    <property type="term" value="F:ATP hydrolysis activity"/>
    <property type="evidence" value="ECO:0007669"/>
    <property type="project" value="InterPro"/>
</dbReference>
<dbReference type="Gene3D" id="3.40.50.300">
    <property type="entry name" value="P-loop containing nucleotide triphosphate hydrolases"/>
    <property type="match status" value="1"/>
</dbReference>
<evidence type="ECO:0000313" key="14">
    <source>
        <dbReference type="EMBL" id="PCE28730.1"/>
    </source>
</evidence>
<keyword evidence="5" id="KW-0547">Nucleotide-binding</keyword>
<evidence type="ECO:0000256" key="4">
    <source>
        <dbReference type="ARBA" id="ARBA00022692"/>
    </source>
</evidence>
<dbReference type="GO" id="GO:0006508">
    <property type="term" value="P:proteolysis"/>
    <property type="evidence" value="ECO:0007669"/>
    <property type="project" value="InterPro"/>
</dbReference>
<evidence type="ECO:0000313" key="15">
    <source>
        <dbReference type="Proteomes" id="UP000218022"/>
    </source>
</evidence>
<dbReference type="SUPFAM" id="SSF52540">
    <property type="entry name" value="P-loop containing nucleoside triphosphate hydrolases"/>
    <property type="match status" value="1"/>
</dbReference>
<dbReference type="InterPro" id="IPR039421">
    <property type="entry name" value="Type_1_exporter"/>
</dbReference>
<evidence type="ECO:0000259" key="11">
    <source>
        <dbReference type="PROSITE" id="PS50893"/>
    </source>
</evidence>
<dbReference type="PROSITE" id="PS00211">
    <property type="entry name" value="ABC_TRANSPORTER_1"/>
    <property type="match status" value="1"/>
</dbReference>
<dbReference type="Pfam" id="PF00664">
    <property type="entry name" value="ABC_membrane"/>
    <property type="match status" value="1"/>
</dbReference>
<evidence type="ECO:0000256" key="5">
    <source>
        <dbReference type="ARBA" id="ARBA00022741"/>
    </source>
</evidence>
<feature type="domain" description="ABC transporter" evidence="11">
    <location>
        <begin position="483"/>
        <end position="706"/>
    </location>
</feature>
<dbReference type="Pfam" id="PF03412">
    <property type="entry name" value="Peptidase_C39"/>
    <property type="match status" value="1"/>
</dbReference>
<dbReference type="Gene3D" id="3.90.70.10">
    <property type="entry name" value="Cysteine proteinases"/>
    <property type="match status" value="1"/>
</dbReference>
<dbReference type="SUPFAM" id="SSF90123">
    <property type="entry name" value="ABC transporter transmembrane region"/>
    <property type="match status" value="1"/>
</dbReference>
<evidence type="ECO:0000256" key="6">
    <source>
        <dbReference type="ARBA" id="ARBA00022801"/>
    </source>
</evidence>
<evidence type="ECO:0000256" key="10">
    <source>
        <dbReference type="SAM" id="Phobius"/>
    </source>
</evidence>
<dbReference type="GO" id="GO:0015421">
    <property type="term" value="F:ABC-type oligopeptide transporter activity"/>
    <property type="evidence" value="ECO:0007669"/>
    <property type="project" value="TreeGrafter"/>
</dbReference>
<keyword evidence="2" id="KW-1003">Cell membrane</keyword>
<feature type="transmembrane region" description="Helical" evidence="10">
    <location>
        <begin position="200"/>
        <end position="221"/>
    </location>
</feature>
<dbReference type="PROSITE" id="PS50893">
    <property type="entry name" value="ABC_TRANSPORTER_2"/>
    <property type="match status" value="1"/>
</dbReference>
<dbReference type="Pfam" id="PF00005">
    <property type="entry name" value="ABC_tran"/>
    <property type="match status" value="1"/>
</dbReference>
<dbReference type="PANTHER" id="PTHR43394:SF1">
    <property type="entry name" value="ATP-BINDING CASSETTE SUB-FAMILY B MEMBER 10, MITOCHONDRIAL"/>
    <property type="match status" value="1"/>
</dbReference>
<feature type="transmembrane region" description="Helical" evidence="10">
    <location>
        <begin position="274"/>
        <end position="296"/>
    </location>
</feature>
<dbReference type="CDD" id="cd03228">
    <property type="entry name" value="ABCC_MRP_Like"/>
    <property type="match status" value="1"/>
</dbReference>
<dbReference type="InterPro" id="IPR036640">
    <property type="entry name" value="ABC1_TM_sf"/>
</dbReference>
<evidence type="ECO:0000256" key="8">
    <source>
        <dbReference type="ARBA" id="ARBA00022989"/>
    </source>
</evidence>
<dbReference type="InterPro" id="IPR027417">
    <property type="entry name" value="P-loop_NTPase"/>
</dbReference>
<accession>A0A2A4F7V0</accession>
<evidence type="ECO:0000256" key="9">
    <source>
        <dbReference type="ARBA" id="ARBA00023136"/>
    </source>
</evidence>
<evidence type="ECO:0000256" key="3">
    <source>
        <dbReference type="ARBA" id="ARBA00022519"/>
    </source>
</evidence>
<dbReference type="SMART" id="SM00382">
    <property type="entry name" value="AAA"/>
    <property type="match status" value="1"/>
</dbReference>
<gene>
    <name evidence="14" type="ORF">BWP39_00640</name>
</gene>
<dbReference type="OrthoDB" id="6828292at2"/>
<feature type="domain" description="Peptidase C39" evidence="13">
    <location>
        <begin position="13"/>
        <end position="133"/>
    </location>
</feature>
<dbReference type="InterPro" id="IPR005074">
    <property type="entry name" value="Peptidase_C39"/>
</dbReference>
<protein>
    <submittedName>
        <fullName evidence="14">ABC transporter permease</fullName>
    </submittedName>
</protein>
<dbReference type="CDD" id="cd18567">
    <property type="entry name" value="ABC_6TM_CvaB_RaxB_like"/>
    <property type="match status" value="1"/>
</dbReference>
<evidence type="ECO:0000256" key="7">
    <source>
        <dbReference type="ARBA" id="ARBA00022840"/>
    </source>
</evidence>
<proteinExistence type="predicted"/>
<evidence type="ECO:0000259" key="12">
    <source>
        <dbReference type="PROSITE" id="PS50929"/>
    </source>
</evidence>
<keyword evidence="6" id="KW-0378">Hydrolase</keyword>
<feature type="transmembrane region" description="Helical" evidence="10">
    <location>
        <begin position="302"/>
        <end position="321"/>
    </location>
</feature>
<keyword evidence="7" id="KW-0067">ATP-binding</keyword>
<evidence type="ECO:0000256" key="1">
    <source>
        <dbReference type="ARBA" id="ARBA00004651"/>
    </source>
</evidence>
<keyword evidence="9 10" id="KW-0472">Membrane</keyword>
<dbReference type="PROSITE" id="PS50929">
    <property type="entry name" value="ABC_TM1F"/>
    <property type="match status" value="1"/>
</dbReference>
<keyword evidence="8 10" id="KW-1133">Transmembrane helix</keyword>
<dbReference type="PROSITE" id="PS50990">
    <property type="entry name" value="PEPTIDASE_C39"/>
    <property type="match status" value="1"/>
</dbReference>
<name>A0A2A4F7V0_9BURK</name>
<feature type="domain" description="ABC transmembrane type-1" evidence="12">
    <location>
        <begin position="165"/>
        <end position="426"/>
    </location>
</feature>
<dbReference type="PANTHER" id="PTHR43394">
    <property type="entry name" value="ATP-DEPENDENT PERMEASE MDL1, MITOCHONDRIAL"/>
    <property type="match status" value="1"/>
</dbReference>
<dbReference type="Proteomes" id="UP000218022">
    <property type="component" value="Unassembled WGS sequence"/>
</dbReference>
<dbReference type="InterPro" id="IPR003593">
    <property type="entry name" value="AAA+_ATPase"/>
</dbReference>
<dbReference type="InterPro" id="IPR017871">
    <property type="entry name" value="ABC_transporter-like_CS"/>
</dbReference>
<feature type="transmembrane region" description="Helical" evidence="10">
    <location>
        <begin position="163"/>
        <end position="180"/>
    </location>
</feature>
<dbReference type="InterPro" id="IPR011527">
    <property type="entry name" value="ABC1_TM_dom"/>
</dbReference>
<comment type="caution">
    <text evidence="14">The sequence shown here is derived from an EMBL/GenBank/DDBJ whole genome shotgun (WGS) entry which is preliminary data.</text>
</comment>
<dbReference type="EMBL" id="MTZV01000001">
    <property type="protein sequence ID" value="PCE28730.1"/>
    <property type="molecule type" value="Genomic_DNA"/>
</dbReference>
<keyword evidence="3" id="KW-0997">Cell inner membrane</keyword>
<organism evidence="14 15">
    <name type="scientific">Paraburkholderia acidicola</name>
    <dbReference type="NCBI Taxonomy" id="1912599"/>
    <lineage>
        <taxon>Bacteria</taxon>
        <taxon>Pseudomonadati</taxon>
        <taxon>Pseudomonadota</taxon>
        <taxon>Betaproteobacteria</taxon>
        <taxon>Burkholderiales</taxon>
        <taxon>Burkholderiaceae</taxon>
        <taxon>Paraburkholderia</taxon>
    </lineage>
</organism>